<dbReference type="Gene3D" id="3.30.710.10">
    <property type="entry name" value="Potassium Channel Kv1.1, Chain A"/>
    <property type="match status" value="1"/>
</dbReference>
<feature type="domain" description="BTB" evidence="12">
    <location>
        <begin position="28"/>
        <end position="96"/>
    </location>
</feature>
<dbReference type="Pfam" id="PF00096">
    <property type="entry name" value="zf-C2H2"/>
    <property type="match status" value="1"/>
</dbReference>
<evidence type="ECO:0000256" key="4">
    <source>
        <dbReference type="ARBA" id="ARBA00022771"/>
    </source>
</evidence>
<name>A0A4U5USJ7_COLLU</name>
<dbReference type="InterPro" id="IPR036236">
    <property type="entry name" value="Znf_C2H2_sf"/>
</dbReference>
<evidence type="ECO:0000256" key="1">
    <source>
        <dbReference type="ARBA" id="ARBA00004123"/>
    </source>
</evidence>
<dbReference type="PROSITE" id="PS50097">
    <property type="entry name" value="BTB"/>
    <property type="match status" value="1"/>
</dbReference>
<evidence type="ECO:0000313" key="15">
    <source>
        <dbReference type="Proteomes" id="UP000298787"/>
    </source>
</evidence>
<dbReference type="PROSITE" id="PS00028">
    <property type="entry name" value="ZINC_FINGER_C2H2_1"/>
    <property type="match status" value="5"/>
</dbReference>
<keyword evidence="2" id="KW-0479">Metal-binding</keyword>
<keyword evidence="15" id="KW-1185">Reference proteome</keyword>
<dbReference type="SMART" id="SM00225">
    <property type="entry name" value="BTB"/>
    <property type="match status" value="1"/>
</dbReference>
<keyword evidence="6" id="KW-0805">Transcription regulation</keyword>
<evidence type="ECO:0000256" key="2">
    <source>
        <dbReference type="ARBA" id="ARBA00022723"/>
    </source>
</evidence>
<feature type="compositionally biased region" description="Low complexity" evidence="11">
    <location>
        <begin position="233"/>
        <end position="243"/>
    </location>
</feature>
<feature type="domain" description="C2H2-type" evidence="13">
    <location>
        <begin position="776"/>
        <end position="803"/>
    </location>
</feature>
<dbReference type="STRING" id="240159.A0A4U5USJ7"/>
<dbReference type="SMART" id="SM00355">
    <property type="entry name" value="ZnF_C2H2"/>
    <property type="match status" value="6"/>
</dbReference>
<reference evidence="14 15" key="1">
    <citation type="submission" date="2019-01" db="EMBL/GenBank/DDBJ databases">
        <title>Genome Assembly of Collichthys lucidus.</title>
        <authorList>
            <person name="Cai M."/>
            <person name="Xiao S."/>
        </authorList>
    </citation>
    <scope>NUCLEOTIDE SEQUENCE [LARGE SCALE GENOMIC DNA]</scope>
    <source>
        <strain evidence="14">JT15FE1705JMU</strain>
        <tissue evidence="14">Muscle</tissue>
    </source>
</reference>
<evidence type="ECO:0000313" key="14">
    <source>
        <dbReference type="EMBL" id="TKS76585.1"/>
    </source>
</evidence>
<dbReference type="GO" id="GO:0008270">
    <property type="term" value="F:zinc ion binding"/>
    <property type="evidence" value="ECO:0007669"/>
    <property type="project" value="UniProtKB-KW"/>
</dbReference>
<dbReference type="GO" id="GO:0000981">
    <property type="term" value="F:DNA-binding transcription factor activity, RNA polymerase II-specific"/>
    <property type="evidence" value="ECO:0007669"/>
    <property type="project" value="TreeGrafter"/>
</dbReference>
<keyword evidence="3" id="KW-0677">Repeat</keyword>
<accession>A0A4U5USJ7</accession>
<dbReference type="PANTHER" id="PTHR24394">
    <property type="entry name" value="ZINC FINGER PROTEIN"/>
    <property type="match status" value="1"/>
</dbReference>
<evidence type="ECO:0000256" key="5">
    <source>
        <dbReference type="ARBA" id="ARBA00022833"/>
    </source>
</evidence>
<evidence type="ECO:0000259" key="12">
    <source>
        <dbReference type="PROSITE" id="PS50097"/>
    </source>
</evidence>
<gene>
    <name evidence="14" type="ORF">D9C73_010674</name>
</gene>
<keyword evidence="9" id="KW-0539">Nucleus</keyword>
<evidence type="ECO:0000256" key="9">
    <source>
        <dbReference type="ARBA" id="ARBA00023242"/>
    </source>
</evidence>
<keyword evidence="8" id="KW-0804">Transcription</keyword>
<evidence type="ECO:0000259" key="13">
    <source>
        <dbReference type="PROSITE" id="PS50157"/>
    </source>
</evidence>
<dbReference type="AlphaFoldDB" id="A0A4U5USJ7"/>
<feature type="compositionally biased region" description="Polar residues" evidence="11">
    <location>
        <begin position="284"/>
        <end position="306"/>
    </location>
</feature>
<dbReference type="GO" id="GO:0005634">
    <property type="term" value="C:nucleus"/>
    <property type="evidence" value="ECO:0007669"/>
    <property type="project" value="UniProtKB-SubCell"/>
</dbReference>
<dbReference type="Proteomes" id="UP000298787">
    <property type="component" value="Chromosome 10"/>
</dbReference>
<evidence type="ECO:0000256" key="6">
    <source>
        <dbReference type="ARBA" id="ARBA00023015"/>
    </source>
</evidence>
<dbReference type="SUPFAM" id="SSF57667">
    <property type="entry name" value="beta-beta-alpha zinc fingers"/>
    <property type="match status" value="3"/>
</dbReference>
<dbReference type="PROSITE" id="PS50157">
    <property type="entry name" value="ZINC_FINGER_C2H2_2"/>
    <property type="match status" value="4"/>
</dbReference>
<dbReference type="InterPro" id="IPR011333">
    <property type="entry name" value="SKP1/BTB/POZ_sf"/>
</dbReference>
<evidence type="ECO:0000256" key="3">
    <source>
        <dbReference type="ARBA" id="ARBA00022737"/>
    </source>
</evidence>
<feature type="compositionally biased region" description="Low complexity" evidence="11">
    <location>
        <begin position="581"/>
        <end position="592"/>
    </location>
</feature>
<feature type="region of interest" description="Disordered" evidence="11">
    <location>
        <begin position="284"/>
        <end position="361"/>
    </location>
</feature>
<dbReference type="EMBL" id="CM014087">
    <property type="protein sequence ID" value="TKS76585.1"/>
    <property type="molecule type" value="Genomic_DNA"/>
</dbReference>
<evidence type="ECO:0000256" key="10">
    <source>
        <dbReference type="PROSITE-ProRule" id="PRU00042"/>
    </source>
</evidence>
<feature type="region of interest" description="Disordered" evidence="11">
    <location>
        <begin position="224"/>
        <end position="254"/>
    </location>
</feature>
<protein>
    <submittedName>
        <fullName evidence="14">Zinc finger and BTB domain-containing protein 39</fullName>
    </submittedName>
</protein>
<comment type="subcellular location">
    <subcellularLocation>
        <location evidence="1">Nucleus</location>
    </subcellularLocation>
</comment>
<keyword evidence="4 10" id="KW-0863">Zinc-finger</keyword>
<dbReference type="GO" id="GO:0003677">
    <property type="term" value="F:DNA binding"/>
    <property type="evidence" value="ECO:0007669"/>
    <property type="project" value="UniProtKB-KW"/>
</dbReference>
<feature type="region of interest" description="Disordered" evidence="11">
    <location>
        <begin position="553"/>
        <end position="592"/>
    </location>
</feature>
<dbReference type="Gene3D" id="3.30.160.60">
    <property type="entry name" value="Classic Zinc Finger"/>
    <property type="match status" value="3"/>
</dbReference>
<dbReference type="PANTHER" id="PTHR24394:SF43">
    <property type="entry name" value="ZINC FINGER AND BTB DOMAIN CONTAINING 39"/>
    <property type="match status" value="1"/>
</dbReference>
<feature type="domain" description="C2H2-type" evidence="13">
    <location>
        <begin position="657"/>
        <end position="684"/>
    </location>
</feature>
<evidence type="ECO:0000256" key="8">
    <source>
        <dbReference type="ARBA" id="ARBA00023163"/>
    </source>
</evidence>
<feature type="domain" description="C2H2-type" evidence="13">
    <location>
        <begin position="832"/>
        <end position="859"/>
    </location>
</feature>
<organism evidence="14 15">
    <name type="scientific">Collichthys lucidus</name>
    <name type="common">Big head croaker</name>
    <name type="synonym">Sciaena lucida</name>
    <dbReference type="NCBI Taxonomy" id="240159"/>
    <lineage>
        <taxon>Eukaryota</taxon>
        <taxon>Metazoa</taxon>
        <taxon>Chordata</taxon>
        <taxon>Craniata</taxon>
        <taxon>Vertebrata</taxon>
        <taxon>Euteleostomi</taxon>
        <taxon>Actinopterygii</taxon>
        <taxon>Neopterygii</taxon>
        <taxon>Teleostei</taxon>
        <taxon>Neoteleostei</taxon>
        <taxon>Acanthomorphata</taxon>
        <taxon>Eupercaria</taxon>
        <taxon>Sciaenidae</taxon>
        <taxon>Collichthys</taxon>
    </lineage>
</organism>
<feature type="domain" description="C2H2-type" evidence="13">
    <location>
        <begin position="804"/>
        <end position="831"/>
    </location>
</feature>
<keyword evidence="5" id="KW-0862">Zinc</keyword>
<dbReference type="FunFam" id="3.30.160.60:FF:000325">
    <property type="entry name" value="ZFP90 zinc finger protein"/>
    <property type="match status" value="1"/>
</dbReference>
<dbReference type="InterPro" id="IPR000210">
    <property type="entry name" value="BTB/POZ_dom"/>
</dbReference>
<evidence type="ECO:0000256" key="11">
    <source>
        <dbReference type="SAM" id="MobiDB-lite"/>
    </source>
</evidence>
<keyword evidence="7" id="KW-0238">DNA-binding</keyword>
<dbReference type="SUPFAM" id="SSF54695">
    <property type="entry name" value="POZ domain"/>
    <property type="match status" value="1"/>
</dbReference>
<sequence>MRIRLQGPGHAASLLAELNRCRQSRRYCDVFLQVGNRTFAAHRAVLACAGTYFSNLFARASASASSSAALSLEFISPANFEKVLTFVYTGEILTDLIDVGVLYELAERLGVSELVQACHATFPDLQASVSANCKAGGSDLTLDSSMGADPASTVAAASVSASSVCSSAASCSSLSSSAAATPAAAPSPLFQARTARTASREAHSAALSLDLKAEDVQSHIGYGQMAADHQPPGGHSLLTSSHSSECDGVLPPGPVLQLKMEQGLEEEEADGSCDADRDRQIVSESAGNSGNAAPSDSCSFPDSSAQLGAEACDPTSSSGEPLRSLQVGSVEGGGLMFREVEDGENEEEREALQGNGAMEEEEQWRRLAGEIIELSDDENFMEEGDEEDDEDDLVCVENGEGGNSSGQVTGNMLSCKACAAPLPADPASIRRHAESHLTELGLCRVCGASFQDRAAGVTHTLSHVGAQLFTCDMCHLQFCSQNKLLRHHRQAASSYTIPQGALTNGGQGLGAELQCAVCTKTVSKDFQFSVIINKAFPVKQHASAVPGVKECGLEENMKSGPGRDRQRPPAEPCVRSEPELRSVSPPSALPVLPAVARPRPPLSARLQPARTAPAASRSAPCWDRHMAAHAEEAAAKERERSALRAYGGGDVAGAEELHCFLCPQTFRTSSAFQYHLSLHTDSLGSGGGGGGQGWLGKRKADLSLECPPSSCSSSSPREAGGLVKMSSLGLGLGMGFSMPDKFFQGSVHNLSSGVVTNGSSGQDGGSGTAGVRGKWYRCRYCGKRFAHSGEFTYHLRIHTGEKPYQCKVCQRFFRGRSTMICHLKTHAGALMYRCTVCGLYFSTLKLVSSHMELHKDHLPPDFNIEQTFMYNDHSKEPMPTVDT</sequence>
<evidence type="ECO:0000256" key="7">
    <source>
        <dbReference type="ARBA" id="ARBA00023125"/>
    </source>
</evidence>
<feature type="compositionally biased region" description="Basic and acidic residues" evidence="11">
    <location>
        <begin position="553"/>
        <end position="580"/>
    </location>
</feature>
<dbReference type="Pfam" id="PF00651">
    <property type="entry name" value="BTB"/>
    <property type="match status" value="1"/>
</dbReference>
<proteinExistence type="predicted"/>
<dbReference type="InterPro" id="IPR013087">
    <property type="entry name" value="Znf_C2H2_type"/>
</dbReference>